<evidence type="ECO:0000259" key="3">
    <source>
        <dbReference type="PROSITE" id="PS50110"/>
    </source>
</evidence>
<evidence type="ECO:0000313" key="4">
    <source>
        <dbReference type="EMBL" id="RDB36004.1"/>
    </source>
</evidence>
<comment type="caution">
    <text evidence="4">The sequence shown here is derived from an EMBL/GenBank/DDBJ whole genome shotgun (WGS) entry which is preliminary data.</text>
</comment>
<organism evidence="4 5">
    <name type="scientific">Spirobacillus cienkowskii</name>
    <dbReference type="NCBI Taxonomy" id="495820"/>
    <lineage>
        <taxon>Bacteria</taxon>
        <taxon>Pseudomonadati</taxon>
        <taxon>Bdellovibrionota</taxon>
        <taxon>Oligoflexia</taxon>
        <taxon>Silvanigrellales</taxon>
        <taxon>Spirobacillus</taxon>
    </lineage>
</organism>
<dbReference type="InterPro" id="IPR009875">
    <property type="entry name" value="PilZ_domain"/>
</dbReference>
<protein>
    <submittedName>
        <fullName evidence="4">Response regulator</fullName>
    </submittedName>
</protein>
<proteinExistence type="predicted"/>
<dbReference type="InterPro" id="IPR001789">
    <property type="entry name" value="Sig_transdc_resp-reg_receiver"/>
</dbReference>
<dbReference type="Gene3D" id="3.40.50.2300">
    <property type="match status" value="1"/>
</dbReference>
<keyword evidence="1 2" id="KW-0597">Phosphoprotein</keyword>
<sequence>MPVSKKRNVSSMKSTEKKITVLILEDHSINLKLENIALLKAGFNVKTADNLERMKTILTHEKIDIVIMDYFFQKLKGIQEIKHLKQNNHNPNLRIIVWSIEHQNEIMDQAYFLGCDLYLVKPLPRPKLIQEIKKVAKVNYRKAERSPCKIGFILKNEDKIYKTIAIDISATGCHLLDLNKEINVSLEQVIICEFILPNTASLITCKGKVVRITEEGFGLKFLTLNEPDQQKITHFVNSNSLSIKSEHYYL</sequence>
<feature type="domain" description="Response regulatory" evidence="3">
    <location>
        <begin position="20"/>
        <end position="136"/>
    </location>
</feature>
<dbReference type="InterPro" id="IPR011006">
    <property type="entry name" value="CheY-like_superfamily"/>
</dbReference>
<evidence type="ECO:0000313" key="5">
    <source>
        <dbReference type="Proteomes" id="UP000253934"/>
    </source>
</evidence>
<dbReference type="GO" id="GO:0035438">
    <property type="term" value="F:cyclic-di-GMP binding"/>
    <property type="evidence" value="ECO:0007669"/>
    <property type="project" value="InterPro"/>
</dbReference>
<dbReference type="InterPro" id="IPR050595">
    <property type="entry name" value="Bact_response_regulator"/>
</dbReference>
<dbReference type="PANTHER" id="PTHR44591:SF23">
    <property type="entry name" value="CHEY SUBFAMILY"/>
    <property type="match status" value="1"/>
</dbReference>
<dbReference type="GO" id="GO:0000160">
    <property type="term" value="P:phosphorelay signal transduction system"/>
    <property type="evidence" value="ECO:0007669"/>
    <property type="project" value="InterPro"/>
</dbReference>
<dbReference type="AlphaFoldDB" id="A0A369KWC2"/>
<feature type="modified residue" description="4-aspartylphosphate" evidence="2">
    <location>
        <position position="69"/>
    </location>
</feature>
<accession>A0A369KWC2</accession>
<dbReference type="Pfam" id="PF00072">
    <property type="entry name" value="Response_reg"/>
    <property type="match status" value="1"/>
</dbReference>
<dbReference type="SMART" id="SM00448">
    <property type="entry name" value="REC"/>
    <property type="match status" value="1"/>
</dbReference>
<gene>
    <name evidence="4" type="ORF">DCC88_07290</name>
</gene>
<dbReference type="Gene3D" id="2.40.10.220">
    <property type="entry name" value="predicted glycosyltransferase like domains"/>
    <property type="match status" value="1"/>
</dbReference>
<dbReference type="EMBL" id="QOVW01000069">
    <property type="protein sequence ID" value="RDB36004.1"/>
    <property type="molecule type" value="Genomic_DNA"/>
</dbReference>
<name>A0A369KWC2_9BACT</name>
<dbReference type="Proteomes" id="UP000253934">
    <property type="component" value="Unassembled WGS sequence"/>
</dbReference>
<dbReference type="PROSITE" id="PS50110">
    <property type="entry name" value="RESPONSE_REGULATORY"/>
    <property type="match status" value="1"/>
</dbReference>
<evidence type="ECO:0000256" key="2">
    <source>
        <dbReference type="PROSITE-ProRule" id="PRU00169"/>
    </source>
</evidence>
<keyword evidence="5" id="KW-1185">Reference proteome</keyword>
<dbReference type="CDD" id="cd00156">
    <property type="entry name" value="REC"/>
    <property type="match status" value="1"/>
</dbReference>
<dbReference type="Pfam" id="PF07238">
    <property type="entry name" value="PilZ"/>
    <property type="match status" value="1"/>
</dbReference>
<dbReference type="SUPFAM" id="SSF52172">
    <property type="entry name" value="CheY-like"/>
    <property type="match status" value="1"/>
</dbReference>
<dbReference type="PANTHER" id="PTHR44591">
    <property type="entry name" value="STRESS RESPONSE REGULATOR PROTEIN 1"/>
    <property type="match status" value="1"/>
</dbReference>
<evidence type="ECO:0000256" key="1">
    <source>
        <dbReference type="ARBA" id="ARBA00022553"/>
    </source>
</evidence>
<dbReference type="SUPFAM" id="SSF141371">
    <property type="entry name" value="PilZ domain-like"/>
    <property type="match status" value="1"/>
</dbReference>
<reference evidence="4" key="1">
    <citation type="submission" date="2018-04" db="EMBL/GenBank/DDBJ databases">
        <title>Draft genome sequence of the Candidatus Spirobacillus cienkowskii, a pathogen of freshwater Daphnia species, reconstructed from hemolymph metagenomic reads.</title>
        <authorList>
            <person name="Bresciani L."/>
            <person name="Lemos L.N."/>
            <person name="Wale N."/>
            <person name="Lin J.Y."/>
            <person name="Fernandes G.R."/>
            <person name="Duffy M.A."/>
            <person name="Rodrigues J.M."/>
        </authorList>
    </citation>
    <scope>NUCLEOTIDE SEQUENCE [LARGE SCALE GENOMIC DNA]</scope>
    <source>
        <strain evidence="4">Binning01</strain>
    </source>
</reference>